<dbReference type="Pfam" id="PF11374">
    <property type="entry name" value="DUF3176"/>
    <property type="match status" value="1"/>
</dbReference>
<keyword evidence="2" id="KW-1133">Transmembrane helix</keyword>
<dbReference type="PANTHER" id="PTHR35394:SF5">
    <property type="entry name" value="DUF3176 DOMAIN-CONTAINING PROTEIN"/>
    <property type="match status" value="1"/>
</dbReference>
<evidence type="ECO:0000256" key="2">
    <source>
        <dbReference type="SAM" id="Phobius"/>
    </source>
</evidence>
<feature type="transmembrane region" description="Helical" evidence="2">
    <location>
        <begin position="165"/>
        <end position="187"/>
    </location>
</feature>
<feature type="transmembrane region" description="Helical" evidence="2">
    <location>
        <begin position="73"/>
        <end position="93"/>
    </location>
</feature>
<dbReference type="Proteomes" id="UP000038010">
    <property type="component" value="Unassembled WGS sequence"/>
</dbReference>
<accession>A0A0N1NW30</accession>
<keyword evidence="4" id="KW-1185">Reference proteome</keyword>
<name>A0A0N1NW30_9EURO</name>
<proteinExistence type="predicted"/>
<dbReference type="GeneID" id="28735690"/>
<keyword evidence="2" id="KW-0812">Transmembrane</keyword>
<dbReference type="EMBL" id="LFJN01000042">
    <property type="protein sequence ID" value="KPI35294.1"/>
    <property type="molecule type" value="Genomic_DNA"/>
</dbReference>
<evidence type="ECO:0000313" key="4">
    <source>
        <dbReference type="Proteomes" id="UP000038010"/>
    </source>
</evidence>
<organism evidence="3 4">
    <name type="scientific">Cyphellophora attinorum</name>
    <dbReference type="NCBI Taxonomy" id="1664694"/>
    <lineage>
        <taxon>Eukaryota</taxon>
        <taxon>Fungi</taxon>
        <taxon>Dikarya</taxon>
        <taxon>Ascomycota</taxon>
        <taxon>Pezizomycotina</taxon>
        <taxon>Eurotiomycetes</taxon>
        <taxon>Chaetothyriomycetidae</taxon>
        <taxon>Chaetothyriales</taxon>
        <taxon>Cyphellophoraceae</taxon>
        <taxon>Cyphellophora</taxon>
    </lineage>
</organism>
<dbReference type="AlphaFoldDB" id="A0A0N1NW30"/>
<comment type="caution">
    <text evidence="3">The sequence shown here is derived from an EMBL/GenBank/DDBJ whole genome shotgun (WGS) entry which is preliminary data.</text>
</comment>
<sequence length="706" mass="75845">MAYQSLNAGSGRLIQEKQHTTDPKAQYYPVERISSRHASEETLTHDTSITTARKGVKTRRCTTSIVDTWTLEIVLSILALGCLAAITAVLLTYRGKAAPSLPFNMTLNTLISIIATGAKSSTIAVVASSLGQAKWIHFRSGTRPLSQVQLFDDASSGPLGSMWLFFGKAALSLPAIGALLIIVALPYDPFIQQLITFSQPESTGVLTSKANAFFMTESAFRTQAISNAIYGNIDDFGRRPSCPSGNCTWAPFDSLGWCSKCEDMTSEVNTDDCTWSFSSLSDLDPSVGEYTGACNISFGKGNSLPLQWSVSLTNATRPTTGSTSVWTFNIDNEAIWTIAQSTDFARPSPNATYLSVSWPQLVLGYLRMDFADPSAPEKGATLSKATQCVLSYCTTTDTVRVAGSGVHQQNRSEPNFGTVFLNPDGRPCWTADPGAAVNEGAANDYTNITVYARSRSLLQGVESTYSIDPAHFTFCYDDPGSVNLTQAPGAWGAELARAVTGTLVTVGKFGPGAAESMDSDLRAAGDDIGDGFSYIVNFDRDIAGVAERMAAAYTDLGYDRNKSVNTTEDMKGLMFSNERLMQLRWWWGALPVGIWVVSVLFLVFVAVKSRSLGLEVWKGGTLVYLFSGIGEQHCRAGMASTVAAFPGPATASGYSRSGLPSVGKLSEMESIARRTGIRLSGSKSEQKRIVIESRSMGDDAGVKYSG</sequence>
<evidence type="ECO:0000256" key="1">
    <source>
        <dbReference type="SAM" id="MobiDB-lite"/>
    </source>
</evidence>
<feature type="region of interest" description="Disordered" evidence="1">
    <location>
        <begin position="1"/>
        <end position="22"/>
    </location>
</feature>
<dbReference type="RefSeq" id="XP_017995257.1">
    <property type="nucleotide sequence ID" value="XM_018143810.1"/>
</dbReference>
<dbReference type="OrthoDB" id="5242705at2759"/>
<protein>
    <submittedName>
        <fullName evidence="3">Uncharacterized protein</fullName>
    </submittedName>
</protein>
<keyword evidence="2" id="KW-0472">Membrane</keyword>
<evidence type="ECO:0000313" key="3">
    <source>
        <dbReference type="EMBL" id="KPI35294.1"/>
    </source>
</evidence>
<gene>
    <name evidence="3" type="ORF">AB675_3732</name>
</gene>
<dbReference type="InterPro" id="IPR021514">
    <property type="entry name" value="DUF3176"/>
</dbReference>
<reference evidence="3 4" key="1">
    <citation type="submission" date="2015-06" db="EMBL/GenBank/DDBJ databases">
        <title>Draft genome of the ant-associated black yeast Phialophora attae CBS 131958.</title>
        <authorList>
            <person name="Moreno L.F."/>
            <person name="Stielow B.J."/>
            <person name="de Hoog S."/>
            <person name="Vicente V.A."/>
            <person name="Weiss V.A."/>
            <person name="de Vries M."/>
            <person name="Cruz L.M."/>
            <person name="Souza E.M."/>
        </authorList>
    </citation>
    <scope>NUCLEOTIDE SEQUENCE [LARGE SCALE GENOMIC DNA]</scope>
    <source>
        <strain evidence="3 4">CBS 131958</strain>
    </source>
</reference>
<dbReference type="VEuPathDB" id="FungiDB:AB675_3732"/>
<feature type="transmembrane region" description="Helical" evidence="2">
    <location>
        <begin position="585"/>
        <end position="607"/>
    </location>
</feature>
<dbReference type="PANTHER" id="PTHR35394">
    <property type="entry name" value="DUF3176 DOMAIN-CONTAINING PROTEIN"/>
    <property type="match status" value="1"/>
</dbReference>